<dbReference type="SUPFAM" id="SSF53850">
    <property type="entry name" value="Periplasmic binding protein-like II"/>
    <property type="match status" value="1"/>
</dbReference>
<proteinExistence type="inferred from homology"/>
<keyword evidence="2 4" id="KW-0474">Menaquinone biosynthesis</keyword>
<organism evidence="5 6">
    <name type="scientific">Geoanaerobacter pelophilus</name>
    <dbReference type="NCBI Taxonomy" id="60036"/>
    <lineage>
        <taxon>Bacteria</taxon>
        <taxon>Pseudomonadati</taxon>
        <taxon>Thermodesulfobacteriota</taxon>
        <taxon>Desulfuromonadia</taxon>
        <taxon>Geobacterales</taxon>
        <taxon>Geobacteraceae</taxon>
        <taxon>Geoanaerobacter</taxon>
    </lineage>
</organism>
<evidence type="ECO:0000313" key="5">
    <source>
        <dbReference type="EMBL" id="MBT0665647.1"/>
    </source>
</evidence>
<gene>
    <name evidence="4" type="primary">mqnA</name>
    <name evidence="5" type="ORF">KI809_15160</name>
</gene>
<protein>
    <recommendedName>
        <fullName evidence="4">Chorismate dehydratase</fullName>
        <ecNumber evidence="4">4.2.1.151</ecNumber>
    </recommendedName>
    <alternativeName>
        <fullName evidence="4">Menaquinone biosynthetic enzyme MqnA</fullName>
    </alternativeName>
</protein>
<sequence length="279" mass="31122">MSLRVGRIEYANCVPLFKAFDALCDKDHRFVDGVPAILNAMLSLGEIDLSPSSSIAYGKDPNRYWLLPGLSISATGPVRSVLLFTRQPLEELDGATIGLTNESDTSVALLKIILGKFLAFKNSFQRTDALPQQADSAFGALLLIGNQAMRMSMTVSDYHVYDLGELWHRFTGLPFVYALWVVNRQSVAGQEDSVIDLARTLQQAKVACRDRLPLYVKGSGLEWYGFDNLISYWQTISYDLGELEMEGLRTFYRYSYELGIIEQLPEIVFFPGAISGGSF</sequence>
<comment type="function">
    <text evidence="4">Catalyzes the dehydration of chorismate into 3-[(1-carboxyvinyl)oxy]benzoate, a step in the biosynthesis of menaquinone (MK, vitamin K2).</text>
</comment>
<dbReference type="PANTHER" id="PTHR37690">
    <property type="entry name" value="CHORISMATE DEHYDRATASE"/>
    <property type="match status" value="1"/>
</dbReference>
<dbReference type="GO" id="GO:0016836">
    <property type="term" value="F:hydro-lyase activity"/>
    <property type="evidence" value="ECO:0007669"/>
    <property type="project" value="UniProtKB-UniRule"/>
</dbReference>
<accession>A0AAW4LCN8</accession>
<dbReference type="HAMAP" id="MF_00995">
    <property type="entry name" value="MqnA"/>
    <property type="match status" value="1"/>
</dbReference>
<evidence type="ECO:0000256" key="3">
    <source>
        <dbReference type="ARBA" id="ARBA00023239"/>
    </source>
</evidence>
<comment type="catalytic activity">
    <reaction evidence="4">
        <text>chorismate = 3-[(1-carboxyvinyl)-oxy]benzoate + H2O</text>
        <dbReference type="Rhea" id="RHEA:40051"/>
        <dbReference type="ChEBI" id="CHEBI:15377"/>
        <dbReference type="ChEBI" id="CHEBI:29748"/>
        <dbReference type="ChEBI" id="CHEBI:76981"/>
        <dbReference type="EC" id="4.2.1.151"/>
    </reaction>
</comment>
<dbReference type="PANTHER" id="PTHR37690:SF1">
    <property type="entry name" value="CHORISMATE DEHYDRATASE"/>
    <property type="match status" value="1"/>
</dbReference>
<dbReference type="InterPro" id="IPR003773">
    <property type="entry name" value="Menaquinone_biosynth"/>
</dbReference>
<evidence type="ECO:0000256" key="4">
    <source>
        <dbReference type="HAMAP-Rule" id="MF_00995"/>
    </source>
</evidence>
<evidence type="ECO:0000256" key="1">
    <source>
        <dbReference type="ARBA" id="ARBA00004863"/>
    </source>
</evidence>
<comment type="pathway">
    <text evidence="1 4">Quinol/quinone metabolism; menaquinone biosynthesis.</text>
</comment>
<dbReference type="CDD" id="cd13634">
    <property type="entry name" value="PBP2_Sco4506"/>
    <property type="match status" value="1"/>
</dbReference>
<comment type="caution">
    <text evidence="5">The sequence shown here is derived from an EMBL/GenBank/DDBJ whole genome shotgun (WGS) entry which is preliminary data.</text>
</comment>
<evidence type="ECO:0000256" key="2">
    <source>
        <dbReference type="ARBA" id="ARBA00022428"/>
    </source>
</evidence>
<dbReference type="Pfam" id="PF02621">
    <property type="entry name" value="VitK2_biosynth"/>
    <property type="match status" value="1"/>
</dbReference>
<dbReference type="Gene3D" id="3.40.190.10">
    <property type="entry name" value="Periplasmic binding protein-like II"/>
    <property type="match status" value="2"/>
</dbReference>
<evidence type="ECO:0000313" key="6">
    <source>
        <dbReference type="Proteomes" id="UP000811899"/>
    </source>
</evidence>
<dbReference type="EMBL" id="JAHCVJ010000006">
    <property type="protein sequence ID" value="MBT0665647.1"/>
    <property type="molecule type" value="Genomic_DNA"/>
</dbReference>
<comment type="similarity">
    <text evidence="4">Belongs to the MqnA/MqnD family. MqnA subfamily.</text>
</comment>
<dbReference type="InterPro" id="IPR030868">
    <property type="entry name" value="MqnA"/>
</dbReference>
<dbReference type="AlphaFoldDB" id="A0AAW4LCN8"/>
<keyword evidence="3 4" id="KW-0456">Lyase</keyword>
<reference evidence="5 6" key="1">
    <citation type="submission" date="2021-05" db="EMBL/GenBank/DDBJ databases">
        <title>The draft genome of Geobacter pelophilus DSM 12255.</title>
        <authorList>
            <person name="Xu Z."/>
            <person name="Masuda Y."/>
            <person name="Itoh H."/>
            <person name="Senoo K."/>
        </authorList>
    </citation>
    <scope>NUCLEOTIDE SEQUENCE [LARGE SCALE GENOMIC DNA]</scope>
    <source>
        <strain evidence="5 6">DSM 12255</strain>
    </source>
</reference>
<keyword evidence="6" id="KW-1185">Reference proteome</keyword>
<dbReference type="GO" id="GO:0009234">
    <property type="term" value="P:menaquinone biosynthetic process"/>
    <property type="evidence" value="ECO:0007669"/>
    <property type="project" value="UniProtKB-UniRule"/>
</dbReference>
<dbReference type="EC" id="4.2.1.151" evidence="4"/>
<dbReference type="RefSeq" id="WP_214172419.1">
    <property type="nucleotide sequence ID" value="NZ_JAHCVJ010000006.1"/>
</dbReference>
<name>A0AAW4LCN8_9BACT</name>
<dbReference type="Proteomes" id="UP000811899">
    <property type="component" value="Unassembled WGS sequence"/>
</dbReference>